<feature type="coiled-coil region" evidence="1">
    <location>
        <begin position="25"/>
        <end position="76"/>
    </location>
</feature>
<sequence length="89" mass="10088">MAQYKVLKEFKDIHTKDLYKVDSTIDITKERADEIEANLARLGGEFIEPVKVKLTIDDLKAELDALGVDYKDAKVKADYENLLETAKEG</sequence>
<evidence type="ECO:0000313" key="3">
    <source>
        <dbReference type="Proteomes" id="UP000237934"/>
    </source>
</evidence>
<dbReference type="AlphaFoldDB" id="A0A2S7RU92"/>
<name>A0A2S7RU92_ENTMU</name>
<dbReference type="EMBL" id="PUAP01000022">
    <property type="protein sequence ID" value="PQF23363.1"/>
    <property type="molecule type" value="Genomic_DNA"/>
</dbReference>
<evidence type="ECO:0008006" key="4">
    <source>
        <dbReference type="Google" id="ProtNLM"/>
    </source>
</evidence>
<evidence type="ECO:0000313" key="2">
    <source>
        <dbReference type="EMBL" id="PQF23363.1"/>
    </source>
</evidence>
<comment type="caution">
    <text evidence="2">The sequence shown here is derived from an EMBL/GenBank/DDBJ whole genome shotgun (WGS) entry which is preliminary data.</text>
</comment>
<keyword evidence="1" id="KW-0175">Coiled coil</keyword>
<gene>
    <name evidence="2" type="ORF">CUS89_07280</name>
</gene>
<dbReference type="RefSeq" id="WP_104871620.1">
    <property type="nucleotide sequence ID" value="NZ_JADNKX010000001.1"/>
</dbReference>
<evidence type="ECO:0000256" key="1">
    <source>
        <dbReference type="SAM" id="Coils"/>
    </source>
</evidence>
<dbReference type="Proteomes" id="UP000237934">
    <property type="component" value="Unassembled WGS sequence"/>
</dbReference>
<proteinExistence type="predicted"/>
<accession>A0A2S7RU92</accession>
<reference evidence="2 3" key="1">
    <citation type="journal article" date="2018" name="Pathog. Dis.">
        <title>Whole-genome sequencing based characterization of antimicrobial resistance in Enterococcus.</title>
        <authorList>
            <person name="Tyson G."/>
        </authorList>
    </citation>
    <scope>NUCLEOTIDE SEQUENCE [LARGE SCALE GENOMIC DNA]</scope>
    <source>
        <strain evidence="2 3">CVM N55263</strain>
    </source>
</reference>
<organism evidence="2 3">
    <name type="scientific">Enterococcus mundtii</name>
    <dbReference type="NCBI Taxonomy" id="53346"/>
    <lineage>
        <taxon>Bacteria</taxon>
        <taxon>Bacillati</taxon>
        <taxon>Bacillota</taxon>
        <taxon>Bacilli</taxon>
        <taxon>Lactobacillales</taxon>
        <taxon>Enterococcaceae</taxon>
        <taxon>Enterococcus</taxon>
    </lineage>
</organism>
<protein>
    <recommendedName>
        <fullName evidence="4">HeH/LEM domain-containing protein</fullName>
    </recommendedName>
</protein>